<name>A0A1K2HIL3_9LACT</name>
<dbReference type="PANTHER" id="PTHR10953">
    <property type="entry name" value="UBIQUITIN-ACTIVATING ENZYME E1"/>
    <property type="match status" value="1"/>
</dbReference>
<keyword evidence="2" id="KW-0808">Transferase</keyword>
<dbReference type="SUPFAM" id="SSF69572">
    <property type="entry name" value="Activating enzymes of the ubiquitin-like proteins"/>
    <property type="match status" value="1"/>
</dbReference>
<dbReference type="GO" id="GO:0008641">
    <property type="term" value="F:ubiquitin-like modifier activating enzyme activity"/>
    <property type="evidence" value="ECO:0007669"/>
    <property type="project" value="InterPro"/>
</dbReference>
<dbReference type="Proteomes" id="UP000185655">
    <property type="component" value="Unassembled WGS sequence"/>
</dbReference>
<dbReference type="Pfam" id="PF00899">
    <property type="entry name" value="ThiF"/>
    <property type="match status" value="1"/>
</dbReference>
<dbReference type="InterPro" id="IPR045886">
    <property type="entry name" value="ThiF/MoeB/HesA"/>
</dbReference>
<evidence type="ECO:0000259" key="1">
    <source>
        <dbReference type="Pfam" id="PF00899"/>
    </source>
</evidence>
<dbReference type="EMBL" id="FPKS01000018">
    <property type="protein sequence ID" value="SFZ76688.1"/>
    <property type="molecule type" value="Genomic_DNA"/>
</dbReference>
<dbReference type="GO" id="GO:0005737">
    <property type="term" value="C:cytoplasm"/>
    <property type="evidence" value="ECO:0007669"/>
    <property type="project" value="TreeGrafter"/>
</dbReference>
<feature type="domain" description="THIF-type NAD/FAD binding fold" evidence="1">
    <location>
        <begin position="97"/>
        <end position="313"/>
    </location>
</feature>
<dbReference type="PANTHER" id="PTHR10953:SF102">
    <property type="entry name" value="ADENYLYLTRANSFERASE AND SULFURTRANSFERASE MOCS3"/>
    <property type="match status" value="1"/>
</dbReference>
<dbReference type="STRING" id="1122154.SAMN02746068_02033"/>
<dbReference type="Gene3D" id="3.40.50.720">
    <property type="entry name" value="NAD(P)-binding Rossmann-like Domain"/>
    <property type="match status" value="1"/>
</dbReference>
<keyword evidence="2" id="KW-0548">Nucleotidyltransferase</keyword>
<dbReference type="InterPro" id="IPR035985">
    <property type="entry name" value="Ubiquitin-activating_enz"/>
</dbReference>
<evidence type="ECO:0000313" key="3">
    <source>
        <dbReference type="Proteomes" id="UP000185655"/>
    </source>
</evidence>
<dbReference type="RefSeq" id="WP_031366868.1">
    <property type="nucleotide sequence ID" value="NZ_FPKS01000018.1"/>
</dbReference>
<sequence length="319" mass="36482">MIDDIKYEINDAFLIEKILNKIVFIREKKKISIECSSDLEQAIIRYIKDGYQPKLEGINDFSEFLISQKILIPSFSKKYEEKLFQESTFNYMAQISDNPSKVLRDMAELTIAILGVGGVGQVILEQFAAIGFEKFILIDYDIVNSKNLNRQFLINKKDDGKKKSSSVKKNLEKRFLLDIIIYDCKIKEETDLKHILSKNNVDFMVCAADQPMDVIQDIVKESCSAYNIPCGFCSVGFEYATIGPILYPNAKKMSKTKKVVSENLLLRNILSASISFTNSIAATIFAKEIFEFLIFGKTVLENQVMLYDFNKYKGDMINE</sequence>
<dbReference type="OrthoDB" id="6377837at2"/>
<proteinExistence type="predicted"/>
<evidence type="ECO:0000313" key="2">
    <source>
        <dbReference type="EMBL" id="SFZ76688.1"/>
    </source>
</evidence>
<dbReference type="GO" id="GO:0016779">
    <property type="term" value="F:nucleotidyltransferase activity"/>
    <property type="evidence" value="ECO:0007669"/>
    <property type="project" value="UniProtKB-KW"/>
</dbReference>
<protein>
    <submittedName>
        <fullName evidence="2">Molybdopterin or thiamine biosynthesis adenylyltransferase</fullName>
    </submittedName>
</protein>
<organism evidence="2 3">
    <name type="scientific">Pseudolactococcus chungangensis CAU 28 = DSM 22330</name>
    <dbReference type="NCBI Taxonomy" id="1122154"/>
    <lineage>
        <taxon>Bacteria</taxon>
        <taxon>Bacillati</taxon>
        <taxon>Bacillota</taxon>
        <taxon>Bacilli</taxon>
        <taxon>Lactobacillales</taxon>
        <taxon>Streptococcaceae</taxon>
        <taxon>Pseudolactococcus</taxon>
    </lineage>
</organism>
<reference evidence="2 3" key="1">
    <citation type="submission" date="2016-11" db="EMBL/GenBank/DDBJ databases">
        <authorList>
            <person name="Jaros S."/>
            <person name="Januszkiewicz K."/>
            <person name="Wedrychowicz H."/>
        </authorList>
    </citation>
    <scope>NUCLEOTIDE SEQUENCE [LARGE SCALE GENOMIC DNA]</scope>
    <source>
        <strain evidence="2 3">DSM 22330</strain>
    </source>
</reference>
<accession>A0A1K2HIL3</accession>
<dbReference type="AlphaFoldDB" id="A0A1K2HIL3"/>
<dbReference type="InterPro" id="IPR000594">
    <property type="entry name" value="ThiF_NAD_FAD-bd"/>
</dbReference>
<dbReference type="GO" id="GO:0004792">
    <property type="term" value="F:thiosulfate-cyanide sulfurtransferase activity"/>
    <property type="evidence" value="ECO:0007669"/>
    <property type="project" value="TreeGrafter"/>
</dbReference>
<gene>
    <name evidence="2" type="ORF">SAMN02746068_02033</name>
</gene>